<dbReference type="GO" id="GO:0098855">
    <property type="term" value="C:HCN channel complex"/>
    <property type="evidence" value="ECO:0007669"/>
    <property type="project" value="TreeGrafter"/>
</dbReference>
<keyword evidence="1" id="KW-0472">Membrane</keyword>
<accession>A0A8S1LGS2</accession>
<dbReference type="GO" id="GO:0005249">
    <property type="term" value="F:voltage-gated potassium channel activity"/>
    <property type="evidence" value="ECO:0007669"/>
    <property type="project" value="TreeGrafter"/>
</dbReference>
<dbReference type="PANTHER" id="PTHR45689">
    <property type="entry name" value="I[[H]] CHANNEL, ISOFORM E"/>
    <property type="match status" value="1"/>
</dbReference>
<reference evidence="3" key="1">
    <citation type="submission" date="2021-01" db="EMBL/GenBank/DDBJ databases">
        <authorList>
            <consortium name="Genoscope - CEA"/>
            <person name="William W."/>
        </authorList>
    </citation>
    <scope>NUCLEOTIDE SEQUENCE</scope>
</reference>
<dbReference type="Pfam" id="PF07885">
    <property type="entry name" value="Ion_trans_2"/>
    <property type="match status" value="1"/>
</dbReference>
<feature type="transmembrane region" description="Helical" evidence="1">
    <location>
        <begin position="239"/>
        <end position="258"/>
    </location>
</feature>
<gene>
    <name evidence="3" type="ORF">PPRIM_AZ9-3.1.T0400024</name>
</gene>
<feature type="transmembrane region" description="Helical" evidence="1">
    <location>
        <begin position="406"/>
        <end position="428"/>
    </location>
</feature>
<protein>
    <recommendedName>
        <fullName evidence="2">Cyclic nucleotide-binding domain-containing protein</fullName>
    </recommendedName>
</protein>
<evidence type="ECO:0000313" key="3">
    <source>
        <dbReference type="EMBL" id="CAD8066927.1"/>
    </source>
</evidence>
<dbReference type="PANTHER" id="PTHR45689:SF5">
    <property type="entry name" value="I[[H]] CHANNEL, ISOFORM E"/>
    <property type="match status" value="1"/>
</dbReference>
<organism evidence="3 4">
    <name type="scientific">Paramecium primaurelia</name>
    <dbReference type="NCBI Taxonomy" id="5886"/>
    <lineage>
        <taxon>Eukaryota</taxon>
        <taxon>Sar</taxon>
        <taxon>Alveolata</taxon>
        <taxon>Ciliophora</taxon>
        <taxon>Intramacronucleata</taxon>
        <taxon>Oligohymenophorea</taxon>
        <taxon>Peniculida</taxon>
        <taxon>Parameciidae</taxon>
        <taxon>Paramecium</taxon>
    </lineage>
</organism>
<sequence length="1084" mass="128480">MQLQTQIDTQQSHKVQQFMITDEQIGEIHHFVNNSLSDAYYSISQQNGQKQLEPIQLSNEEMRSQRISIDSPDARLIIQASSRQQKDESQHQLTLFQSWNIIKFIRRISERKRINTKFSQYQYDLINDKGSSFDLKLFKESSLHFKPIHRGLRRQNQSENLSTPSLAQQMKSYLIRQKQNIQDIFKRVEQYLQKIPLISPESRWKLIWDCFVAFSRLYFMYLIPIDLGWTEIPVIYGKLYPVSILALIILLLDYLISFNNSFYQFGQIANQRATIAKHVITKSYGLESISLLILTIYLFNSDSNTINVLDNWADVFIALFYVQSRNIPKLIAQIEEVLNLSKPVSSMLELLKLILVLFFVLHCYSCLWFFVSNKDNYIIQVGEYSHNHSVQGSWLELYHIEHETFAVQYLFSFYYSTVTMFTIGYGDITPVSYIERIISIFYMMFCSIQLSYSVSTVGTILDQISAYEQEKMKKVHTINTYMQNKKIGYELQYQIREYLNYYWQSQSQVESQDEQNIINQLSQNLREQLMLQANSIILNECPLFQNHFSDQLKNKLVRQIKQTVIQPENIVEFDQIFPNLPSGQIFMCFIEHGEIQILIQNDQKDSIYSHQQVSVISKVGKGSSLGIYSFISGQKSIEKFRSIGFTKLLLLSRDDFLRILPDYPEDYERFRNIHDGLLFNQDYIKQMKCFSCQSSTHRVMNCPLLHYVSDREFIIKKHLFTKNHDRQHFKRNVKRFINQFHALIDQEEISDIAQSYSSCNSKWTEFYDEPPEEEEEPKSSQINKIAVIGTQSDLTQSPIQYHRPTARFNNQDIRTSKIDEIEAEDNKLKIIPIARGIKRRKSNILQVKQPEAKSCTQNTNSRRLRPSCTIEFSRFRQIQVLQKFKKIVQLVIKLNAMKKKKSGKKSLVNKFLNIQQQTQYLRLILEKVMIRINQIDQGKKEILKDVDIQNAFLLSIKIKMLISLQEEYFINKSLFQQMDTCKEFQYYQPQNNFSEILEKEEFYYQQGKLQPNLIELRKQLVKYLMYPQMYLEKYKYVKLQLVNLFTQRRFKDDNNRSQILTMSKRNKYRGKTFRIPKVNQILPK</sequence>
<evidence type="ECO:0000259" key="2">
    <source>
        <dbReference type="PROSITE" id="PS50042"/>
    </source>
</evidence>
<dbReference type="EMBL" id="CAJJDM010000039">
    <property type="protein sequence ID" value="CAD8066927.1"/>
    <property type="molecule type" value="Genomic_DNA"/>
</dbReference>
<dbReference type="InterPro" id="IPR000595">
    <property type="entry name" value="cNMP-bd_dom"/>
</dbReference>
<dbReference type="OMA" id="KSCTQNT"/>
<feature type="transmembrane region" description="Helical" evidence="1">
    <location>
        <begin position="350"/>
        <end position="371"/>
    </location>
</feature>
<dbReference type="InterPro" id="IPR013099">
    <property type="entry name" value="K_chnl_dom"/>
</dbReference>
<dbReference type="AlphaFoldDB" id="A0A8S1LGS2"/>
<proteinExistence type="predicted"/>
<feature type="domain" description="Cyclic nucleotide-binding" evidence="2">
    <location>
        <begin position="589"/>
        <end position="660"/>
    </location>
</feature>
<keyword evidence="4" id="KW-1185">Reference proteome</keyword>
<dbReference type="GO" id="GO:0035725">
    <property type="term" value="P:sodium ion transmembrane transport"/>
    <property type="evidence" value="ECO:0007669"/>
    <property type="project" value="TreeGrafter"/>
</dbReference>
<dbReference type="CDD" id="cd00038">
    <property type="entry name" value="CAP_ED"/>
    <property type="match status" value="1"/>
</dbReference>
<name>A0A8S1LGS2_PARPR</name>
<dbReference type="GO" id="GO:0003254">
    <property type="term" value="P:regulation of membrane depolarization"/>
    <property type="evidence" value="ECO:0007669"/>
    <property type="project" value="TreeGrafter"/>
</dbReference>
<comment type="caution">
    <text evidence="3">The sequence shown here is derived from an EMBL/GenBank/DDBJ whole genome shotgun (WGS) entry which is preliminary data.</text>
</comment>
<feature type="transmembrane region" description="Helical" evidence="1">
    <location>
        <begin position="206"/>
        <end position="227"/>
    </location>
</feature>
<evidence type="ECO:0000313" key="4">
    <source>
        <dbReference type="Proteomes" id="UP000688137"/>
    </source>
</evidence>
<dbReference type="Proteomes" id="UP000688137">
    <property type="component" value="Unassembled WGS sequence"/>
</dbReference>
<dbReference type="InterPro" id="IPR051413">
    <property type="entry name" value="K/Na_HCN_channel"/>
</dbReference>
<evidence type="ECO:0000256" key="1">
    <source>
        <dbReference type="SAM" id="Phobius"/>
    </source>
</evidence>
<keyword evidence="1" id="KW-1133">Transmembrane helix</keyword>
<keyword evidence="1" id="KW-0812">Transmembrane</keyword>
<feature type="transmembrane region" description="Helical" evidence="1">
    <location>
        <begin position="279"/>
        <end position="299"/>
    </location>
</feature>
<dbReference type="PROSITE" id="PS50042">
    <property type="entry name" value="CNMP_BINDING_3"/>
    <property type="match status" value="1"/>
</dbReference>